<dbReference type="PIRSF" id="PIRSF000714">
    <property type="entry name" value="HIT"/>
    <property type="match status" value="1"/>
</dbReference>
<protein>
    <recommendedName>
        <fullName evidence="2">HIT domain-containing protein</fullName>
    </recommendedName>
</protein>
<dbReference type="AlphaFoldDB" id="A0A370DH37"/>
<dbReference type="Pfam" id="PF01230">
    <property type="entry name" value="HIT"/>
    <property type="match status" value="1"/>
</dbReference>
<evidence type="ECO:0000256" key="1">
    <source>
        <dbReference type="PROSITE-ProRule" id="PRU00464"/>
    </source>
</evidence>
<accession>A0A370DH37</accession>
<dbReference type="EMBL" id="QFXE01000017">
    <property type="protein sequence ID" value="RDH84153.1"/>
    <property type="molecule type" value="Genomic_DNA"/>
</dbReference>
<keyword evidence="4" id="KW-1185">Reference proteome</keyword>
<evidence type="ECO:0000259" key="2">
    <source>
        <dbReference type="PROSITE" id="PS51084"/>
    </source>
</evidence>
<name>A0A370DH37_9GAMM</name>
<dbReference type="InterPro" id="IPR036265">
    <property type="entry name" value="HIT-like_sf"/>
</dbReference>
<dbReference type="SUPFAM" id="SSF54197">
    <property type="entry name" value="HIT-like"/>
    <property type="match status" value="1"/>
</dbReference>
<reference evidence="3 4" key="1">
    <citation type="journal article" date="2018" name="ISME J.">
        <title>Endosymbiont genomes yield clues of tubeworm success.</title>
        <authorList>
            <person name="Li Y."/>
            <person name="Liles M.R."/>
            <person name="Halanych K.M."/>
        </authorList>
    </citation>
    <scope>NUCLEOTIDE SEQUENCE [LARGE SCALE GENOMIC DNA]</scope>
    <source>
        <strain evidence="3">A1462</strain>
    </source>
</reference>
<sequence length="137" mass="15709">MFLLHPQLKADTFFVAKLQLCELRLMDDSRFSWLILVPQREDIKAVHRLEENDQLTLIRESSAVSNLLTAMTTPDRINIGALGNVVSQLHWHVVARSQSDACWPGPVWGCGERIPYVVQERERLINRLQNEFSSLGL</sequence>
<dbReference type="Proteomes" id="UP000254771">
    <property type="component" value="Unassembled WGS sequence"/>
</dbReference>
<dbReference type="InterPro" id="IPR026026">
    <property type="entry name" value="HIT_Hint"/>
</dbReference>
<feature type="domain" description="HIT" evidence="2">
    <location>
        <begin position="34"/>
        <end position="103"/>
    </location>
</feature>
<dbReference type="PROSITE" id="PS51084">
    <property type="entry name" value="HIT_2"/>
    <property type="match status" value="1"/>
</dbReference>
<comment type="caution">
    <text evidence="1">Lacks conserved residue(s) required for the propagation of feature annotation.</text>
</comment>
<evidence type="ECO:0000313" key="3">
    <source>
        <dbReference type="EMBL" id="RDH84153.1"/>
    </source>
</evidence>
<dbReference type="Gene3D" id="3.30.428.10">
    <property type="entry name" value="HIT-like"/>
    <property type="match status" value="1"/>
</dbReference>
<evidence type="ECO:0000313" key="4">
    <source>
        <dbReference type="Proteomes" id="UP000254771"/>
    </source>
</evidence>
<organism evidence="3 4">
    <name type="scientific">endosymbiont of Escarpia spicata</name>
    <dbReference type="NCBI Taxonomy" id="2200908"/>
    <lineage>
        <taxon>Bacteria</taxon>
        <taxon>Pseudomonadati</taxon>
        <taxon>Pseudomonadota</taxon>
        <taxon>Gammaproteobacteria</taxon>
        <taxon>sulfur-oxidizing symbionts</taxon>
    </lineage>
</organism>
<dbReference type="InterPro" id="IPR011146">
    <property type="entry name" value="HIT-like"/>
</dbReference>
<gene>
    <name evidence="3" type="ORF">DIZ78_12995</name>
</gene>
<proteinExistence type="predicted"/>
<comment type="caution">
    <text evidence="3">The sequence shown here is derived from an EMBL/GenBank/DDBJ whole genome shotgun (WGS) entry which is preliminary data.</text>
</comment>
<dbReference type="GO" id="GO:0003824">
    <property type="term" value="F:catalytic activity"/>
    <property type="evidence" value="ECO:0007669"/>
    <property type="project" value="InterPro"/>
</dbReference>